<dbReference type="PANTHER" id="PTHR30483">
    <property type="entry name" value="LEUCINE-SPECIFIC-BINDING PROTEIN"/>
    <property type="match status" value="1"/>
</dbReference>
<dbReference type="PANTHER" id="PTHR30483:SF6">
    <property type="entry name" value="PERIPLASMIC BINDING PROTEIN OF ABC TRANSPORTER FOR NATURAL AMINO ACIDS"/>
    <property type="match status" value="1"/>
</dbReference>
<comment type="caution">
    <text evidence="5">The sequence shown here is derived from an EMBL/GenBank/DDBJ whole genome shotgun (WGS) entry which is preliminary data.</text>
</comment>
<keyword evidence="2 3" id="KW-0732">Signal</keyword>
<evidence type="ECO:0000256" key="3">
    <source>
        <dbReference type="SAM" id="SignalP"/>
    </source>
</evidence>
<protein>
    <submittedName>
        <fullName evidence="5">ABC transporter substrate-binding protein</fullName>
    </submittedName>
</protein>
<evidence type="ECO:0000259" key="4">
    <source>
        <dbReference type="Pfam" id="PF13458"/>
    </source>
</evidence>
<dbReference type="RefSeq" id="WP_283173429.1">
    <property type="nucleotide sequence ID" value="NZ_JAPNOA010000025.1"/>
</dbReference>
<name>A0A9X3EDK4_9GAMM</name>
<evidence type="ECO:0000256" key="1">
    <source>
        <dbReference type="ARBA" id="ARBA00010062"/>
    </source>
</evidence>
<gene>
    <name evidence="5" type="ORF">OUO13_08470</name>
</gene>
<evidence type="ECO:0000313" key="6">
    <source>
        <dbReference type="Proteomes" id="UP001150830"/>
    </source>
</evidence>
<accession>A0A9X3EDK4</accession>
<dbReference type="Proteomes" id="UP001150830">
    <property type="component" value="Unassembled WGS sequence"/>
</dbReference>
<dbReference type="Pfam" id="PF13458">
    <property type="entry name" value="Peripla_BP_6"/>
    <property type="match status" value="1"/>
</dbReference>
<dbReference type="InterPro" id="IPR028082">
    <property type="entry name" value="Peripla_BP_I"/>
</dbReference>
<feature type="signal peptide" evidence="3">
    <location>
        <begin position="1"/>
        <end position="24"/>
    </location>
</feature>
<evidence type="ECO:0000256" key="2">
    <source>
        <dbReference type="ARBA" id="ARBA00022729"/>
    </source>
</evidence>
<comment type="similarity">
    <text evidence="1">Belongs to the leucine-binding protein family.</text>
</comment>
<reference evidence="5" key="1">
    <citation type="submission" date="2022-11" db="EMBL/GenBank/DDBJ databases">
        <title>Parathalassolutuus dongxingensis gen. nov., sp. nov., a novel member of family Oceanospirillaceae isolated from a coastal shrimp pond in Guangxi, China.</title>
        <authorList>
            <person name="Chen H."/>
        </authorList>
    </citation>
    <scope>NUCLEOTIDE SEQUENCE</scope>
    <source>
        <strain evidence="5">G-43</strain>
    </source>
</reference>
<sequence length="419" mass="45735">MLRSSLVALSFALSVGSFSPLALSADTIKLGMTYPSSGRYKEQGIDEARGAMLAVEEINASGGVLGKQLELQLENSAAAPEKAVENVQKLAADGAAMLFGGVSSAEAIAAGKEAAKQKLIYFGTLTYANETTDEEGHRYMFRETYNAWMAAKALAFYLNQSLAGKRVFYITADYSWGNSTEASLRTFTNTTDTTQHQVVKVPFPKPKNTDLENALVAAERSGADVLMLIQFGEDMATALNMANQMGLKNKMTIVVPNLTLGMAKSAGASAMENVIGAVPWCWQVPYMYGYEKGKQFVEKFTSRFDQHPSSAAASAYNIVYEFRDAAERAGTTSTDKLITALEGHTYTGLKDPQTWRDFDHQSVQSVYVVKGKKRAEVLADKYNEDFFEILLNIPGTVAAKTREEWAATRKQAGKLAQLQ</sequence>
<dbReference type="SUPFAM" id="SSF53822">
    <property type="entry name" value="Periplasmic binding protein-like I"/>
    <property type="match status" value="1"/>
</dbReference>
<organism evidence="5 6">
    <name type="scientific">Parathalassolituus penaei</name>
    <dbReference type="NCBI Taxonomy" id="2997323"/>
    <lineage>
        <taxon>Bacteria</taxon>
        <taxon>Pseudomonadati</taxon>
        <taxon>Pseudomonadota</taxon>
        <taxon>Gammaproteobacteria</taxon>
        <taxon>Oceanospirillales</taxon>
        <taxon>Oceanospirillaceae</taxon>
        <taxon>Parathalassolituus</taxon>
    </lineage>
</organism>
<proteinExistence type="inferred from homology"/>
<feature type="chain" id="PRO_5040849242" evidence="3">
    <location>
        <begin position="25"/>
        <end position="419"/>
    </location>
</feature>
<dbReference type="Gene3D" id="3.40.50.2300">
    <property type="match status" value="2"/>
</dbReference>
<evidence type="ECO:0000313" key="5">
    <source>
        <dbReference type="EMBL" id="MCY0965216.1"/>
    </source>
</evidence>
<dbReference type="InterPro" id="IPR051010">
    <property type="entry name" value="BCAA_transport"/>
</dbReference>
<feature type="domain" description="Leucine-binding protein" evidence="4">
    <location>
        <begin position="27"/>
        <end position="373"/>
    </location>
</feature>
<dbReference type="EMBL" id="JAPNOA010000025">
    <property type="protein sequence ID" value="MCY0965216.1"/>
    <property type="molecule type" value="Genomic_DNA"/>
</dbReference>
<dbReference type="AlphaFoldDB" id="A0A9X3EDK4"/>
<keyword evidence="6" id="KW-1185">Reference proteome</keyword>
<dbReference type="InterPro" id="IPR028081">
    <property type="entry name" value="Leu-bd"/>
</dbReference>